<dbReference type="EMBL" id="AEPD01000026">
    <property type="protein sequence ID" value="EFU30744.1"/>
    <property type="molecule type" value="Genomic_DNA"/>
</dbReference>
<sequence>MMWKFHNINRGFCNVRPGVHVRSKALVSGNGILFKQEVTISIPNQQ</sequence>
<name>E6K6R4_9BACT</name>
<dbReference type="AlphaFoldDB" id="E6K6R4"/>
<reference evidence="1 2" key="1">
    <citation type="submission" date="2010-10" db="EMBL/GenBank/DDBJ databases">
        <authorList>
            <person name="Muzny D."/>
            <person name="Qin X."/>
            <person name="Deng J."/>
            <person name="Jiang H."/>
            <person name="Liu Y."/>
            <person name="Qu J."/>
            <person name="Song X.-Z."/>
            <person name="Zhang L."/>
            <person name="Thornton R."/>
            <person name="Coyle M."/>
            <person name="Francisco L."/>
            <person name="Jackson L."/>
            <person name="Javaid M."/>
            <person name="Korchina V."/>
            <person name="Kovar C."/>
            <person name="Mata R."/>
            <person name="Mathew T."/>
            <person name="Ngo R."/>
            <person name="Nguyen L."/>
            <person name="Nguyen N."/>
            <person name="Okwuonu G."/>
            <person name="Ongeri F."/>
            <person name="Pham C."/>
            <person name="Simmons D."/>
            <person name="Wilczek-Boney K."/>
            <person name="Hale W."/>
            <person name="Jakkamsetti A."/>
            <person name="Pham P."/>
            <person name="Ruth R."/>
            <person name="San Lucas F."/>
            <person name="Warren J."/>
            <person name="Zhang J."/>
            <person name="Zhao Z."/>
            <person name="Zhou C."/>
            <person name="Zhu D."/>
            <person name="Lee S."/>
            <person name="Bess C."/>
            <person name="Blankenburg K."/>
            <person name="Forbes L."/>
            <person name="Fu Q."/>
            <person name="Gubbala S."/>
            <person name="Hirani K."/>
            <person name="Jayaseelan J.C."/>
            <person name="Lara F."/>
            <person name="Munidasa M."/>
            <person name="Palculict T."/>
            <person name="Patil S."/>
            <person name="Pu L.-L."/>
            <person name="Saada N."/>
            <person name="Tang L."/>
            <person name="Weissenberger G."/>
            <person name="Zhu Y."/>
            <person name="Hemphill L."/>
            <person name="Shang Y."/>
            <person name="Youmans B."/>
            <person name="Ayvaz T."/>
            <person name="Ross M."/>
            <person name="Santibanez J."/>
            <person name="Aqrawi P."/>
            <person name="Gross S."/>
            <person name="Joshi V."/>
            <person name="Fowler G."/>
            <person name="Nazareth L."/>
            <person name="Reid J."/>
            <person name="Worley K."/>
            <person name="Petrosino J."/>
            <person name="Highlander S."/>
            <person name="Gibbs R."/>
        </authorList>
    </citation>
    <scope>NUCLEOTIDE SEQUENCE [LARGE SCALE GENOMIC DNA]</scope>
    <source>
        <strain evidence="1 2">ATCC 33574</strain>
    </source>
</reference>
<proteinExistence type="predicted"/>
<accession>E6K6R4</accession>
<dbReference type="STRING" id="873513.HMPREF6485_1313"/>
<evidence type="ECO:0000313" key="1">
    <source>
        <dbReference type="EMBL" id="EFU30744.1"/>
    </source>
</evidence>
<comment type="caution">
    <text evidence="1">The sequence shown here is derived from an EMBL/GenBank/DDBJ whole genome shotgun (WGS) entry which is preliminary data.</text>
</comment>
<evidence type="ECO:0000313" key="2">
    <source>
        <dbReference type="Proteomes" id="UP000003112"/>
    </source>
</evidence>
<dbReference type="HOGENOM" id="CLU_3187256_0_0_10"/>
<keyword evidence="2" id="KW-1185">Reference proteome</keyword>
<dbReference type="Proteomes" id="UP000003112">
    <property type="component" value="Unassembled WGS sequence"/>
</dbReference>
<protein>
    <submittedName>
        <fullName evidence="1">Uncharacterized protein</fullName>
    </submittedName>
</protein>
<organism evidence="1 2">
    <name type="scientific">Segatella buccae ATCC 33574</name>
    <dbReference type="NCBI Taxonomy" id="873513"/>
    <lineage>
        <taxon>Bacteria</taxon>
        <taxon>Pseudomonadati</taxon>
        <taxon>Bacteroidota</taxon>
        <taxon>Bacteroidia</taxon>
        <taxon>Bacteroidales</taxon>
        <taxon>Prevotellaceae</taxon>
        <taxon>Segatella</taxon>
    </lineage>
</organism>
<gene>
    <name evidence="1" type="ORF">HMPREF6485_1313</name>
</gene>